<gene>
    <name evidence="3" type="ORF">DSM101010T_33600</name>
</gene>
<evidence type="ECO:0000313" key="4">
    <source>
        <dbReference type="Proteomes" id="UP000503840"/>
    </source>
</evidence>
<keyword evidence="1 2" id="KW-0732">Signal</keyword>
<proteinExistence type="predicted"/>
<accession>A0A7J0BPA7</accession>
<dbReference type="RefSeq" id="WP_174406636.1">
    <property type="nucleotide sequence ID" value="NZ_BLVO01000016.1"/>
</dbReference>
<dbReference type="SUPFAM" id="SSF69318">
    <property type="entry name" value="Integrin alpha N-terminal domain"/>
    <property type="match status" value="1"/>
</dbReference>
<sequence>MRLTVRTAFLTCLFMAAGVLSAYAEGMKTFAVLPFQVNGPASYKHLEKAIPQMLTSRLYWKDNFVAVDKSAYSGIATPSSQAQAQAALQKIGVDYLIYGSTTIIGDESSIDLQVAGKDGSNWPRSASSKVSEMIPTLKNIAESINSEVFKREEAPAADAAQTNMVNQMNPSIQQNQLTANQQVYLNPQFRYAGDTDEGNRLRSNSLKIAAHGMVVDDIDGDGKNEVLLLSEHALGAYSFDGTRLTPLGNYEAALRFSLISVRAADLNRDGVMEIVVCAVDSEQAPYSFILNFQNGKFTVQDEKIPYLLNIAKFPPDYMPVIIGQRLSKGNNMWREPVYEMVKASSGWERGRKIDLPTGTNLFNFVWLPASTTEDPKLIVLEADSEHLRVYSQKYARLAETDDGYSGASIGLLQDQSLNNMGKDTLLISSKYFIPLSMIPTDFDNDGRYELLVNKPISVAAQFFDRYRFFPQGEIHSLFWDGVGLGLQWKTRRIKGSVVAFDVKDVNNDGIRDLVVCINTHPGNTGMGDRKTMLLAFPLDLEKTSPTTEVHKDYKSE</sequence>
<dbReference type="Pfam" id="PF13517">
    <property type="entry name" value="FG-GAP_3"/>
    <property type="match status" value="1"/>
</dbReference>
<evidence type="ECO:0000313" key="3">
    <source>
        <dbReference type="EMBL" id="GFM34995.1"/>
    </source>
</evidence>
<dbReference type="EMBL" id="BLVO01000016">
    <property type="protein sequence ID" value="GFM34995.1"/>
    <property type="molecule type" value="Genomic_DNA"/>
</dbReference>
<protein>
    <recommendedName>
        <fullName evidence="5">VCBS repeat-containing protein</fullName>
    </recommendedName>
</protein>
<feature type="chain" id="PRO_5029789218" description="VCBS repeat-containing protein" evidence="2">
    <location>
        <begin position="25"/>
        <end position="556"/>
    </location>
</feature>
<dbReference type="AlphaFoldDB" id="A0A7J0BPA7"/>
<evidence type="ECO:0000256" key="1">
    <source>
        <dbReference type="ARBA" id="ARBA00022729"/>
    </source>
</evidence>
<dbReference type="InterPro" id="IPR013517">
    <property type="entry name" value="FG-GAP"/>
</dbReference>
<dbReference type="SUPFAM" id="SSF52964">
    <property type="entry name" value="TolB, N-terminal domain"/>
    <property type="match status" value="1"/>
</dbReference>
<evidence type="ECO:0008006" key="5">
    <source>
        <dbReference type="Google" id="ProtNLM"/>
    </source>
</evidence>
<dbReference type="Proteomes" id="UP000503840">
    <property type="component" value="Unassembled WGS sequence"/>
</dbReference>
<evidence type="ECO:0000256" key="2">
    <source>
        <dbReference type="SAM" id="SignalP"/>
    </source>
</evidence>
<keyword evidence="4" id="KW-1185">Reference proteome</keyword>
<comment type="caution">
    <text evidence="3">The sequence shown here is derived from an EMBL/GenBank/DDBJ whole genome shotgun (WGS) entry which is preliminary data.</text>
</comment>
<dbReference type="InterPro" id="IPR028994">
    <property type="entry name" value="Integrin_alpha_N"/>
</dbReference>
<name>A0A7J0BPA7_9BACT</name>
<reference evidence="3 4" key="1">
    <citation type="submission" date="2020-05" db="EMBL/GenBank/DDBJ databases">
        <title>Draft genome sequence of Desulfovibrio sp. strain HN2T.</title>
        <authorList>
            <person name="Ueno A."/>
            <person name="Tamazawa S."/>
            <person name="Tamamura S."/>
            <person name="Murakami T."/>
            <person name="Kiyama T."/>
            <person name="Inomata H."/>
            <person name="Amano Y."/>
            <person name="Miyakawa K."/>
            <person name="Tamaki H."/>
            <person name="Naganuma T."/>
            <person name="Kaneko K."/>
        </authorList>
    </citation>
    <scope>NUCLEOTIDE SEQUENCE [LARGE SCALE GENOMIC DNA]</scope>
    <source>
        <strain evidence="3 4">HN2</strain>
    </source>
</reference>
<organism evidence="3 4">
    <name type="scientific">Desulfovibrio subterraneus</name>
    <dbReference type="NCBI Taxonomy" id="2718620"/>
    <lineage>
        <taxon>Bacteria</taxon>
        <taxon>Pseudomonadati</taxon>
        <taxon>Thermodesulfobacteriota</taxon>
        <taxon>Desulfovibrionia</taxon>
        <taxon>Desulfovibrionales</taxon>
        <taxon>Desulfovibrionaceae</taxon>
        <taxon>Desulfovibrio</taxon>
    </lineage>
</organism>
<feature type="signal peptide" evidence="2">
    <location>
        <begin position="1"/>
        <end position="24"/>
    </location>
</feature>